<gene>
    <name evidence="1" type="ORF">UY3_01995</name>
</gene>
<evidence type="ECO:0000313" key="2">
    <source>
        <dbReference type="Proteomes" id="UP000031443"/>
    </source>
</evidence>
<keyword evidence="2" id="KW-1185">Reference proteome</keyword>
<accession>M7BUK8</accession>
<dbReference type="EMBL" id="KB503068">
    <property type="protein sequence ID" value="EMP40869.1"/>
    <property type="molecule type" value="Genomic_DNA"/>
</dbReference>
<name>M7BUK8_CHEMY</name>
<dbReference type="AlphaFoldDB" id="M7BUK8"/>
<protein>
    <submittedName>
        <fullName evidence="1">Uncharacterized protein</fullName>
    </submittedName>
</protein>
<reference evidence="2" key="1">
    <citation type="journal article" date="2013" name="Nat. Genet.">
        <title>The draft genomes of soft-shell turtle and green sea turtle yield insights into the development and evolution of the turtle-specific body plan.</title>
        <authorList>
            <person name="Wang Z."/>
            <person name="Pascual-Anaya J."/>
            <person name="Zadissa A."/>
            <person name="Li W."/>
            <person name="Niimura Y."/>
            <person name="Huang Z."/>
            <person name="Li C."/>
            <person name="White S."/>
            <person name="Xiong Z."/>
            <person name="Fang D."/>
            <person name="Wang B."/>
            <person name="Ming Y."/>
            <person name="Chen Y."/>
            <person name="Zheng Y."/>
            <person name="Kuraku S."/>
            <person name="Pignatelli M."/>
            <person name="Herrero J."/>
            <person name="Beal K."/>
            <person name="Nozawa M."/>
            <person name="Li Q."/>
            <person name="Wang J."/>
            <person name="Zhang H."/>
            <person name="Yu L."/>
            <person name="Shigenobu S."/>
            <person name="Wang J."/>
            <person name="Liu J."/>
            <person name="Flicek P."/>
            <person name="Searle S."/>
            <person name="Wang J."/>
            <person name="Kuratani S."/>
            <person name="Yin Y."/>
            <person name="Aken B."/>
            <person name="Zhang G."/>
            <person name="Irie N."/>
        </authorList>
    </citation>
    <scope>NUCLEOTIDE SEQUENCE [LARGE SCALE GENOMIC DNA]</scope>
</reference>
<sequence length="211" mass="23514">MDQAAESAAFKDTHRDVFAKKLTFTYNGLKFVLFNGDKVVSKVHLQDKANPVYYSSNLSTQLVLVADSFLQAVTIVSDIGGSNSARLIYTNTPSEFKGTILHKRGEQGPDQNRICKCLNRTYRKPPSLSNTTEMQLIPEEIDSSYQFCFWGGSGPLVTGAVALKPARGSRALWIPGYRSSGEVQFLCGNADFLQKPLIPMTQLVWKYFCRI</sequence>
<evidence type="ECO:0000313" key="1">
    <source>
        <dbReference type="EMBL" id="EMP40869.1"/>
    </source>
</evidence>
<organism evidence="1 2">
    <name type="scientific">Chelonia mydas</name>
    <name type="common">Green sea-turtle</name>
    <name type="synonym">Chelonia agassizi</name>
    <dbReference type="NCBI Taxonomy" id="8469"/>
    <lineage>
        <taxon>Eukaryota</taxon>
        <taxon>Metazoa</taxon>
        <taxon>Chordata</taxon>
        <taxon>Craniata</taxon>
        <taxon>Vertebrata</taxon>
        <taxon>Euteleostomi</taxon>
        <taxon>Archelosauria</taxon>
        <taxon>Testudinata</taxon>
        <taxon>Testudines</taxon>
        <taxon>Cryptodira</taxon>
        <taxon>Durocryptodira</taxon>
        <taxon>Americhelydia</taxon>
        <taxon>Chelonioidea</taxon>
        <taxon>Cheloniidae</taxon>
        <taxon>Chelonia</taxon>
    </lineage>
</organism>
<proteinExistence type="predicted"/>
<dbReference type="Proteomes" id="UP000031443">
    <property type="component" value="Unassembled WGS sequence"/>
</dbReference>